<feature type="chain" id="PRO_5012947768" evidence="3">
    <location>
        <begin position="34"/>
        <end position="820"/>
    </location>
</feature>
<dbReference type="PANTHER" id="PTHR11311:SF15">
    <property type="entry name" value="SPONDIN-2"/>
    <property type="match status" value="1"/>
</dbReference>
<keyword evidence="2" id="KW-0472">Membrane</keyword>
<gene>
    <name evidence="4" type="ORF">BESB_023290</name>
</gene>
<feature type="region of interest" description="Disordered" evidence="1">
    <location>
        <begin position="757"/>
        <end position="820"/>
    </location>
</feature>
<dbReference type="GeneID" id="40307389"/>
<dbReference type="InterPro" id="IPR051418">
    <property type="entry name" value="Spondin/Thrombospondin_T1"/>
</dbReference>
<evidence type="ECO:0000313" key="4">
    <source>
        <dbReference type="EMBL" id="PFH31837.1"/>
    </source>
</evidence>
<dbReference type="PANTHER" id="PTHR11311">
    <property type="entry name" value="SPONDIN"/>
    <property type="match status" value="1"/>
</dbReference>
<keyword evidence="2" id="KW-0812">Transmembrane</keyword>
<dbReference type="GO" id="GO:0007155">
    <property type="term" value="P:cell adhesion"/>
    <property type="evidence" value="ECO:0007669"/>
    <property type="project" value="TreeGrafter"/>
</dbReference>
<dbReference type="InterPro" id="IPR036383">
    <property type="entry name" value="TSP1_rpt_sf"/>
</dbReference>
<proteinExistence type="predicted"/>
<evidence type="ECO:0000256" key="1">
    <source>
        <dbReference type="SAM" id="MobiDB-lite"/>
    </source>
</evidence>
<feature type="transmembrane region" description="Helical" evidence="2">
    <location>
        <begin position="696"/>
        <end position="714"/>
    </location>
</feature>
<dbReference type="SMART" id="SM00209">
    <property type="entry name" value="TSP1"/>
    <property type="match status" value="6"/>
</dbReference>
<dbReference type="RefSeq" id="XP_029215846.1">
    <property type="nucleotide sequence ID" value="XM_029361031.1"/>
</dbReference>
<sequence length="820" mass="86320">MKEGARRPAPLPRRAFSALLLIAVVSSLLHASADSGGGAHKPWVGNCPRFGFSFQGSSSLLEPAFPSESVSACASRCNNYFPSSSFFLSSSSTLCRGFEYDRRTRLCSLFASLPASPLTRPSPFVASGLSPTKTAGSVCATSCLVSEWSAWGACAVGGAYDGQAPTGGFQRRTRSIRSYPLWGEEKCPVLEELRPCTRGGGDAECAMEGVGVLGWGCEPAGNFAESGTDRHFVPSFEACRSLCLSDPDCTFFSLDRRPRASAGGSTNLLLREGSGNASPEAATSMLCYLVHGAEPGCMFLSERFVSAPRLGGAACPFDCVPGEWSDWSPCSHPCSSEQQSRTRGVKISAKNGGNECQLVESRSCLGSPMYPRVNCAQAECTYSPWSAWSPCSSPCEGGTQERTRAVLAGSESKVCNAVKMIRACNDGVPCSRGGCNASSFGPWSQCSASCEGGQRQRSRQVDFAFNGAGACGTLSPLQVETCNEDVPCAHECEFSPWEEWSACKPTPGAGCGTRTGRRQRHRGILREKKDPFSGRALPCGDQPFLEVEDCLPPTADASSCSDACEMTPWMDWSPCSVTCGEGGWRTRVRSVVKPSLSLSLSALGQTAGCPPTVETAACTQSELPPCPAPSKPEAATGVFGSRSAHPESASSLAGSFFSNGEGAASAGVRTSGQAPLSQSSLIVPAAPSDVAAITRAILLSILITLLVVCLFIYFRKKGMRGRRHIYPLDGGWSTSGSLSGDAEEAASFVMTHGREEADAGAAARAENGAAAADGAGAADPREEEEVESNASEKLAKVDVDQDMSFWDDDDEAQTEEKRSS</sequence>
<accession>A0A2A9M864</accession>
<dbReference type="AlphaFoldDB" id="A0A2A9M864"/>
<feature type="signal peptide" evidence="3">
    <location>
        <begin position="1"/>
        <end position="33"/>
    </location>
</feature>
<organism evidence="4 5">
    <name type="scientific">Besnoitia besnoiti</name>
    <name type="common">Apicomplexan protozoan</name>
    <dbReference type="NCBI Taxonomy" id="94643"/>
    <lineage>
        <taxon>Eukaryota</taxon>
        <taxon>Sar</taxon>
        <taxon>Alveolata</taxon>
        <taxon>Apicomplexa</taxon>
        <taxon>Conoidasida</taxon>
        <taxon>Coccidia</taxon>
        <taxon>Eucoccidiorida</taxon>
        <taxon>Eimeriorina</taxon>
        <taxon>Sarcocystidae</taxon>
        <taxon>Besnoitia</taxon>
    </lineage>
</organism>
<dbReference type="PROSITE" id="PS50092">
    <property type="entry name" value="TSP1"/>
    <property type="match status" value="6"/>
</dbReference>
<dbReference type="VEuPathDB" id="ToxoDB:BESB_023290"/>
<reference evidence="4 5" key="1">
    <citation type="submission" date="2017-09" db="EMBL/GenBank/DDBJ databases">
        <title>Genome sequencing of Besnoitia besnoiti strain Bb-Ger1.</title>
        <authorList>
            <person name="Schares G."/>
            <person name="Venepally P."/>
            <person name="Lorenzi H.A."/>
        </authorList>
    </citation>
    <scope>NUCLEOTIDE SEQUENCE [LARGE SCALE GENOMIC DNA]</scope>
    <source>
        <strain evidence="4 5">Bb-Ger1</strain>
    </source>
</reference>
<dbReference type="SUPFAM" id="SSF82895">
    <property type="entry name" value="TSP-1 type 1 repeat"/>
    <property type="match status" value="5"/>
</dbReference>
<dbReference type="KEGG" id="bbes:BESB_023290"/>
<dbReference type="InterPro" id="IPR000884">
    <property type="entry name" value="TSP1_rpt"/>
</dbReference>
<evidence type="ECO:0000313" key="5">
    <source>
        <dbReference type="Proteomes" id="UP000224006"/>
    </source>
</evidence>
<protein>
    <submittedName>
        <fullName evidence="4">Thrombospondin type 1 domain-containing protein</fullName>
    </submittedName>
</protein>
<keyword evidence="2" id="KW-1133">Transmembrane helix</keyword>
<evidence type="ECO:0000256" key="2">
    <source>
        <dbReference type="SAM" id="Phobius"/>
    </source>
</evidence>
<name>A0A2A9M864_BESBE</name>
<comment type="caution">
    <text evidence="4">The sequence shown here is derived from an EMBL/GenBank/DDBJ whole genome shotgun (WGS) entry which is preliminary data.</text>
</comment>
<keyword evidence="3" id="KW-0732">Signal</keyword>
<dbReference type="Proteomes" id="UP000224006">
    <property type="component" value="Chromosome XII"/>
</dbReference>
<feature type="compositionally biased region" description="Low complexity" evidence="1">
    <location>
        <begin position="759"/>
        <end position="778"/>
    </location>
</feature>
<dbReference type="EMBL" id="NWUJ01000013">
    <property type="protein sequence ID" value="PFH31837.1"/>
    <property type="molecule type" value="Genomic_DNA"/>
</dbReference>
<dbReference type="OrthoDB" id="347314at2759"/>
<evidence type="ECO:0000256" key="3">
    <source>
        <dbReference type="SAM" id="SignalP"/>
    </source>
</evidence>
<dbReference type="STRING" id="94643.A0A2A9M864"/>
<keyword evidence="5" id="KW-1185">Reference proteome</keyword>
<dbReference type="Pfam" id="PF00090">
    <property type="entry name" value="TSP_1"/>
    <property type="match status" value="4"/>
</dbReference>
<dbReference type="GO" id="GO:0031012">
    <property type="term" value="C:extracellular matrix"/>
    <property type="evidence" value="ECO:0007669"/>
    <property type="project" value="TreeGrafter"/>
</dbReference>
<dbReference type="Gene3D" id="2.20.100.10">
    <property type="entry name" value="Thrombospondin type-1 (TSP1) repeat"/>
    <property type="match status" value="6"/>
</dbReference>